<dbReference type="GO" id="GO:0036064">
    <property type="term" value="C:ciliary basal body"/>
    <property type="evidence" value="ECO:0007669"/>
    <property type="project" value="TreeGrafter"/>
</dbReference>
<evidence type="ECO:0000256" key="5">
    <source>
        <dbReference type="ARBA" id="ARBA00023054"/>
    </source>
</evidence>
<keyword evidence="15" id="KW-1185">Reference proteome</keyword>
<feature type="region of interest" description="Disordered" evidence="11">
    <location>
        <begin position="209"/>
        <end position="311"/>
    </location>
</feature>
<dbReference type="Gene3D" id="1.10.418.50">
    <property type="entry name" value="Microtubule-binding protein MIP-T3"/>
    <property type="match status" value="1"/>
</dbReference>
<feature type="domain" description="TRAF3-interacting protein 1 C-terminal" evidence="13">
    <location>
        <begin position="381"/>
        <end position="530"/>
    </location>
</feature>
<keyword evidence="4" id="KW-0970">Cilium biogenesis/degradation</keyword>
<accession>A0A4Z2DBM4</accession>
<keyword evidence="5 10" id="KW-0175">Coiled coil</keyword>
<evidence type="ECO:0000256" key="10">
    <source>
        <dbReference type="SAM" id="Coils"/>
    </source>
</evidence>
<evidence type="ECO:0000256" key="9">
    <source>
        <dbReference type="ARBA" id="ARBA00070492"/>
    </source>
</evidence>
<evidence type="ECO:0000256" key="8">
    <source>
        <dbReference type="ARBA" id="ARBA00043971"/>
    </source>
</evidence>
<evidence type="ECO:0000256" key="1">
    <source>
        <dbReference type="ARBA" id="ARBA00004120"/>
    </source>
</evidence>
<reference evidence="14 15" key="1">
    <citation type="submission" date="2019-03" db="EMBL/GenBank/DDBJ databases">
        <title>An improved genome assembly of the fluke Schistosoma japonicum.</title>
        <authorList>
            <person name="Hu W."/>
            <person name="Luo F."/>
            <person name="Yin M."/>
            <person name="Mo X."/>
            <person name="Sun C."/>
            <person name="Wu Q."/>
            <person name="Zhu B."/>
            <person name="Xiang M."/>
            <person name="Wang J."/>
            <person name="Wang Y."/>
            <person name="Zhang T."/>
            <person name="Xu B."/>
            <person name="Zheng H."/>
            <person name="Feng Z."/>
        </authorList>
    </citation>
    <scope>NUCLEOTIDE SEQUENCE [LARGE SCALE GENOMIC DNA]</scope>
    <source>
        <strain evidence="14">HuSjv2</strain>
        <tissue evidence="14">Worms</tissue>
    </source>
</reference>
<dbReference type="PANTHER" id="PTHR31363:SF0">
    <property type="entry name" value="TRAF3-INTERACTING PROTEIN 1"/>
    <property type="match status" value="1"/>
</dbReference>
<evidence type="ECO:0000313" key="15">
    <source>
        <dbReference type="Proteomes" id="UP000311919"/>
    </source>
</evidence>
<organism evidence="14 15">
    <name type="scientific">Schistosoma japonicum</name>
    <name type="common">Blood fluke</name>
    <dbReference type="NCBI Taxonomy" id="6182"/>
    <lineage>
        <taxon>Eukaryota</taxon>
        <taxon>Metazoa</taxon>
        <taxon>Spiralia</taxon>
        <taxon>Lophotrochozoa</taxon>
        <taxon>Platyhelminthes</taxon>
        <taxon>Trematoda</taxon>
        <taxon>Digenea</taxon>
        <taxon>Strigeidida</taxon>
        <taxon>Schistosomatoidea</taxon>
        <taxon>Schistosomatidae</taxon>
        <taxon>Schistosoma</taxon>
    </lineage>
</organism>
<dbReference type="InterPro" id="IPR040468">
    <property type="entry name" value="TRAF3IP1_N"/>
</dbReference>
<dbReference type="AlphaFoldDB" id="A0A4Z2DBM4"/>
<evidence type="ECO:0000259" key="13">
    <source>
        <dbReference type="Pfam" id="PF17749"/>
    </source>
</evidence>
<evidence type="ECO:0000256" key="7">
    <source>
        <dbReference type="ARBA" id="ARBA00023273"/>
    </source>
</evidence>
<dbReference type="GO" id="GO:0048513">
    <property type="term" value="P:animal organ development"/>
    <property type="evidence" value="ECO:0007669"/>
    <property type="project" value="UniProtKB-ARBA"/>
</dbReference>
<dbReference type="InterPro" id="IPR042576">
    <property type="entry name" value="TRAF3IP1_N_sf"/>
</dbReference>
<name>A0A4Z2DBM4_SCHJA</name>
<dbReference type="FunFam" id="1.10.418.50:FF:000001">
    <property type="entry name" value="TRAF3-interacting protein 1 isoform X1"/>
    <property type="match status" value="1"/>
</dbReference>
<dbReference type="Pfam" id="PF17749">
    <property type="entry name" value="MIP-T3_C"/>
    <property type="match status" value="1"/>
</dbReference>
<feature type="region of interest" description="Disordered" evidence="11">
    <location>
        <begin position="133"/>
        <end position="188"/>
    </location>
</feature>
<dbReference type="InterPro" id="IPR018799">
    <property type="entry name" value="TRAF3IP1"/>
</dbReference>
<evidence type="ECO:0000313" key="14">
    <source>
        <dbReference type="EMBL" id="TNN13875.1"/>
    </source>
</evidence>
<dbReference type="PANTHER" id="PTHR31363">
    <property type="entry name" value="TRAF3-INTERACTING PROTEIN 1"/>
    <property type="match status" value="1"/>
</dbReference>
<comment type="caution">
    <text evidence="14">The sequence shown here is derived from an EMBL/GenBank/DDBJ whole genome shotgun (WGS) entry which is preliminary data.</text>
</comment>
<evidence type="ECO:0000259" key="12">
    <source>
        <dbReference type="Pfam" id="PF10243"/>
    </source>
</evidence>
<proteinExistence type="inferred from homology"/>
<keyword evidence="3" id="KW-0963">Cytoplasm</keyword>
<evidence type="ECO:0000256" key="11">
    <source>
        <dbReference type="SAM" id="MobiDB-lite"/>
    </source>
</evidence>
<dbReference type="GO" id="GO:0005930">
    <property type="term" value="C:axoneme"/>
    <property type="evidence" value="ECO:0007669"/>
    <property type="project" value="UniProtKB-SubCell"/>
</dbReference>
<dbReference type="STRING" id="6182.A0A4Z2DBM4"/>
<feature type="coiled-coil region" evidence="10">
    <location>
        <begin position="452"/>
        <end position="518"/>
    </location>
</feature>
<sequence length="538" mass="60999">MTEVDIKIIKRTQETLGKLIKKPVLTEKLLQRPPFRFLHDICTAIIRSTGLMKGLYTAEELEADNVKDKNKKLAFLQKLVDFLAVVHGRPIPVRIMSIVAGKEAEKTNEMLYLLADAVNKKVNNQECVAHVLRGNEKDNTKANNTIKKPGPENDQLKGKVNVTPNSMDPERRLYPQENNLSLEKANTSENRLSIDDDKSFYSVKNSSGLVNSEKCDTTKKNRLSQDSGSVGGNRCDFQKPEKLQKEVVVSLPSSSTIPHQPRHHRPASAKGQRVKQDGLTDVNLSANQKDIRLESTANPRLAPPRPRRSTDFVIEDSPKQMNMTNITGYIISESQQDTTDGEDNDDGVCAEFIDNEIVVNNSSADILINQRTKTEPEEGDYEHGGLVSKILQTKKEFDSVNSMNKENSKSQVNGMNEVAREREKAIFNKGINRLCNSLQTLSRSAIPLSKLMDFVQEDLETMQQEFERWRNENQMLKSQLKQEEILTQTCIEPLKAQLKELEQHAKEKERAIIKCKAKIFQNNERIQNLLFKSLEKAF</sequence>
<evidence type="ECO:0000256" key="3">
    <source>
        <dbReference type="ARBA" id="ARBA00022490"/>
    </source>
</evidence>
<dbReference type="Pfam" id="PF10243">
    <property type="entry name" value="MIP-T3"/>
    <property type="match status" value="1"/>
</dbReference>
<dbReference type="InterPro" id="IPR041476">
    <property type="entry name" value="TRAF3IP1_C"/>
</dbReference>
<dbReference type="GO" id="GO:0042073">
    <property type="term" value="P:intraciliary transport"/>
    <property type="evidence" value="ECO:0007669"/>
    <property type="project" value="TreeGrafter"/>
</dbReference>
<feature type="compositionally biased region" description="Polar residues" evidence="11">
    <location>
        <begin position="176"/>
        <end position="188"/>
    </location>
</feature>
<protein>
    <recommendedName>
        <fullName evidence="9">TRAF3-interacting protein 1</fullName>
    </recommendedName>
</protein>
<dbReference type="GO" id="GO:0030992">
    <property type="term" value="C:intraciliary transport particle B"/>
    <property type="evidence" value="ECO:0007669"/>
    <property type="project" value="TreeGrafter"/>
</dbReference>
<gene>
    <name evidence="14" type="ORF">EWB00_002584</name>
</gene>
<evidence type="ECO:0000256" key="2">
    <source>
        <dbReference type="ARBA" id="ARBA00004430"/>
    </source>
</evidence>
<comment type="subcellular location">
    <subcellularLocation>
        <location evidence="2">Cytoplasm</location>
        <location evidence="2">Cytoskeleton</location>
        <location evidence="2">Cilium axoneme</location>
    </subcellularLocation>
    <subcellularLocation>
        <location evidence="1">Cytoplasm</location>
        <location evidence="1">Cytoskeleton</location>
        <location evidence="1">Cilium basal body</location>
    </subcellularLocation>
</comment>
<dbReference type="EMBL" id="SKCS01000182">
    <property type="protein sequence ID" value="TNN13875.1"/>
    <property type="molecule type" value="Genomic_DNA"/>
</dbReference>
<dbReference type="GO" id="GO:0070507">
    <property type="term" value="P:regulation of microtubule cytoskeleton organization"/>
    <property type="evidence" value="ECO:0007669"/>
    <property type="project" value="TreeGrafter"/>
</dbReference>
<keyword evidence="7" id="KW-0966">Cell projection</keyword>
<feature type="domain" description="TRAF3-interacting protein 1 N-terminal" evidence="12">
    <location>
        <begin position="9"/>
        <end position="117"/>
    </location>
</feature>
<dbReference type="OrthoDB" id="10258914at2759"/>
<comment type="similarity">
    <text evidence="8">Belongs to the TRAF3IP1 family.</text>
</comment>
<dbReference type="Proteomes" id="UP000311919">
    <property type="component" value="Unassembled WGS sequence"/>
</dbReference>
<keyword evidence="6" id="KW-0206">Cytoskeleton</keyword>
<feature type="compositionally biased region" description="Basic and acidic residues" evidence="11">
    <location>
        <begin position="236"/>
        <end position="245"/>
    </location>
</feature>
<evidence type="ECO:0000256" key="6">
    <source>
        <dbReference type="ARBA" id="ARBA00023212"/>
    </source>
</evidence>
<dbReference type="GO" id="GO:0008017">
    <property type="term" value="F:microtubule binding"/>
    <property type="evidence" value="ECO:0007669"/>
    <property type="project" value="InterPro"/>
</dbReference>
<evidence type="ECO:0000256" key="4">
    <source>
        <dbReference type="ARBA" id="ARBA00022794"/>
    </source>
</evidence>
<dbReference type="GO" id="GO:0060271">
    <property type="term" value="P:cilium assembly"/>
    <property type="evidence" value="ECO:0007669"/>
    <property type="project" value="TreeGrafter"/>
</dbReference>
<dbReference type="GO" id="GO:0048731">
    <property type="term" value="P:system development"/>
    <property type="evidence" value="ECO:0007669"/>
    <property type="project" value="UniProtKB-ARBA"/>
</dbReference>